<organism evidence="13 14">
    <name type="scientific">Cryobacterium algoritolerans</name>
    <dbReference type="NCBI Taxonomy" id="1259184"/>
    <lineage>
        <taxon>Bacteria</taxon>
        <taxon>Bacillati</taxon>
        <taxon>Actinomycetota</taxon>
        <taxon>Actinomycetes</taxon>
        <taxon>Micrococcales</taxon>
        <taxon>Microbacteriaceae</taxon>
        <taxon>Cryobacterium</taxon>
    </lineage>
</organism>
<dbReference type="PROSITE" id="PS00379">
    <property type="entry name" value="CDP_ALCOHOL_P_TRANSF"/>
    <property type="match status" value="1"/>
</dbReference>
<evidence type="ECO:0000256" key="10">
    <source>
        <dbReference type="ARBA" id="ARBA00023264"/>
    </source>
</evidence>
<keyword evidence="10" id="KW-1208">Phospholipid metabolism</keyword>
<evidence type="ECO:0000256" key="3">
    <source>
        <dbReference type="ARBA" id="ARBA00022516"/>
    </source>
</evidence>
<accession>A0A4V3IE88</accession>
<feature type="transmembrane region" description="Helical" evidence="12">
    <location>
        <begin position="179"/>
        <end position="198"/>
    </location>
</feature>
<evidence type="ECO:0000256" key="9">
    <source>
        <dbReference type="ARBA" id="ARBA00023209"/>
    </source>
</evidence>
<dbReference type="Pfam" id="PF01066">
    <property type="entry name" value="CDP-OH_P_transf"/>
    <property type="match status" value="1"/>
</dbReference>
<dbReference type="InterPro" id="IPR050324">
    <property type="entry name" value="CDP-alcohol_PTase-I"/>
</dbReference>
<gene>
    <name evidence="13" type="ORF">E3O19_14765</name>
</gene>
<dbReference type="InterPro" id="IPR000462">
    <property type="entry name" value="CDP-OH_P_trans"/>
</dbReference>
<keyword evidence="3" id="KW-0444">Lipid biosynthesis</keyword>
<protein>
    <submittedName>
        <fullName evidence="13">CDP-alcohol phosphatidyltransferase family protein</fullName>
    </submittedName>
</protein>
<feature type="transmembrane region" description="Helical" evidence="12">
    <location>
        <begin position="31"/>
        <end position="51"/>
    </location>
</feature>
<keyword evidence="5 12" id="KW-0812">Transmembrane</keyword>
<dbReference type="Gene3D" id="1.20.120.1760">
    <property type="match status" value="1"/>
</dbReference>
<keyword evidence="7" id="KW-0443">Lipid metabolism</keyword>
<dbReference type="EMBL" id="SOFP01000072">
    <property type="protein sequence ID" value="TFC11019.1"/>
    <property type="molecule type" value="Genomic_DNA"/>
</dbReference>
<dbReference type="GO" id="GO:0046474">
    <property type="term" value="P:glycerophospholipid biosynthetic process"/>
    <property type="evidence" value="ECO:0007669"/>
    <property type="project" value="TreeGrafter"/>
</dbReference>
<dbReference type="InterPro" id="IPR004570">
    <property type="entry name" value="Phosphatidylglycerol_P_synth"/>
</dbReference>
<name>A0A4V3IE88_9MICO</name>
<dbReference type="InterPro" id="IPR048254">
    <property type="entry name" value="CDP_ALCOHOL_P_TRANSF_CS"/>
</dbReference>
<dbReference type="Proteomes" id="UP000298412">
    <property type="component" value="Unassembled WGS sequence"/>
</dbReference>
<comment type="caution">
    <text evidence="13">The sequence shown here is derived from an EMBL/GenBank/DDBJ whole genome shotgun (WGS) entry which is preliminary data.</text>
</comment>
<dbReference type="PANTHER" id="PTHR14269">
    <property type="entry name" value="CDP-DIACYLGLYCEROL--GLYCEROL-3-PHOSPHATE 3-PHOSPHATIDYLTRANSFERASE-RELATED"/>
    <property type="match status" value="1"/>
</dbReference>
<keyword evidence="4 11" id="KW-0808">Transferase</keyword>
<comment type="subcellular location">
    <subcellularLocation>
        <location evidence="1">Membrane</location>
        <topology evidence="1">Multi-pass membrane protein</topology>
    </subcellularLocation>
</comment>
<evidence type="ECO:0000256" key="12">
    <source>
        <dbReference type="SAM" id="Phobius"/>
    </source>
</evidence>
<reference evidence="13 14" key="1">
    <citation type="submission" date="2019-03" db="EMBL/GenBank/DDBJ databases">
        <title>Genomics of glacier-inhabiting Cryobacterium strains.</title>
        <authorList>
            <person name="Liu Q."/>
            <person name="Xin Y.-H."/>
        </authorList>
    </citation>
    <scope>NUCLEOTIDE SEQUENCE [LARGE SCALE GENOMIC DNA]</scope>
    <source>
        <strain evidence="13 14">MDT1-3</strain>
    </source>
</reference>
<dbReference type="PIRSF" id="PIRSF000847">
    <property type="entry name" value="Phos_ph_gly_syn"/>
    <property type="match status" value="1"/>
</dbReference>
<evidence type="ECO:0000256" key="1">
    <source>
        <dbReference type="ARBA" id="ARBA00004141"/>
    </source>
</evidence>
<dbReference type="GO" id="GO:0016020">
    <property type="term" value="C:membrane"/>
    <property type="evidence" value="ECO:0007669"/>
    <property type="project" value="UniProtKB-SubCell"/>
</dbReference>
<evidence type="ECO:0000256" key="6">
    <source>
        <dbReference type="ARBA" id="ARBA00022989"/>
    </source>
</evidence>
<proteinExistence type="inferred from homology"/>
<dbReference type="UniPathway" id="UPA00085"/>
<dbReference type="PANTHER" id="PTHR14269:SF62">
    <property type="entry name" value="CDP-DIACYLGLYCEROL--GLYCEROL-3-PHOSPHATE 3-PHOSPHATIDYLTRANSFERASE 1, CHLOROPLASTIC"/>
    <property type="match status" value="1"/>
</dbReference>
<keyword evidence="14" id="KW-1185">Reference proteome</keyword>
<dbReference type="AlphaFoldDB" id="A0A4V3IE88"/>
<keyword evidence="6 12" id="KW-1133">Transmembrane helix</keyword>
<dbReference type="InterPro" id="IPR043130">
    <property type="entry name" value="CDP-OH_PTrfase_TM_dom"/>
</dbReference>
<evidence type="ECO:0000256" key="7">
    <source>
        <dbReference type="ARBA" id="ARBA00023098"/>
    </source>
</evidence>
<sequence length="220" mass="24195">MARSGPWSASIDSGIVSAAEERQVSSRVVTLPNLLSMLRLALVPVFLVLLIRGEDSWALLVLVVASASDFLDGFLARRFDQVTRLGQLLDPAADRLYIFAALLGLASRDLVPWWIVLVVVGRDVFLLGLGVVLANFGFGPLPVHQLGKLATFCLFYALPMIMLGQAFPMLAWWSGPVGWAFGIWGAFLYWWAGIIYAIEAARVIRLSRVKSSSRSDTLEE</sequence>
<evidence type="ECO:0000256" key="5">
    <source>
        <dbReference type="ARBA" id="ARBA00022692"/>
    </source>
</evidence>
<feature type="transmembrane region" description="Helical" evidence="12">
    <location>
        <begin position="57"/>
        <end position="76"/>
    </location>
</feature>
<evidence type="ECO:0000313" key="13">
    <source>
        <dbReference type="EMBL" id="TFC11019.1"/>
    </source>
</evidence>
<evidence type="ECO:0000313" key="14">
    <source>
        <dbReference type="Proteomes" id="UP000298412"/>
    </source>
</evidence>
<evidence type="ECO:0000256" key="8">
    <source>
        <dbReference type="ARBA" id="ARBA00023136"/>
    </source>
</evidence>
<feature type="transmembrane region" description="Helical" evidence="12">
    <location>
        <begin position="149"/>
        <end position="173"/>
    </location>
</feature>
<evidence type="ECO:0000256" key="4">
    <source>
        <dbReference type="ARBA" id="ARBA00022679"/>
    </source>
</evidence>
<evidence type="ECO:0000256" key="11">
    <source>
        <dbReference type="RuleBase" id="RU003750"/>
    </source>
</evidence>
<dbReference type="GO" id="GO:0008444">
    <property type="term" value="F:CDP-diacylglycerol-glycerol-3-phosphate 3-phosphatidyltransferase activity"/>
    <property type="evidence" value="ECO:0007669"/>
    <property type="project" value="InterPro"/>
</dbReference>
<feature type="transmembrane region" description="Helical" evidence="12">
    <location>
        <begin position="113"/>
        <end position="137"/>
    </location>
</feature>
<dbReference type="OrthoDB" id="9796672at2"/>
<comment type="similarity">
    <text evidence="2 11">Belongs to the CDP-alcohol phosphatidyltransferase class-I family.</text>
</comment>
<evidence type="ECO:0000256" key="2">
    <source>
        <dbReference type="ARBA" id="ARBA00010441"/>
    </source>
</evidence>
<keyword evidence="9" id="KW-0594">Phospholipid biosynthesis</keyword>
<keyword evidence="8 12" id="KW-0472">Membrane</keyword>